<dbReference type="KEGG" id="nue:C5F50_05700"/>
<dbReference type="GO" id="GO:0008171">
    <property type="term" value="F:O-methyltransferase activity"/>
    <property type="evidence" value="ECO:0007669"/>
    <property type="project" value="InterPro"/>
</dbReference>
<dbReference type="GeneID" id="56067562"/>
<name>A0A7D5RDE6_9ARCH</name>
<dbReference type="InterPro" id="IPR029063">
    <property type="entry name" value="SAM-dependent_MTases_sf"/>
</dbReference>
<dbReference type="GO" id="GO:0032259">
    <property type="term" value="P:methylation"/>
    <property type="evidence" value="ECO:0007669"/>
    <property type="project" value="UniProtKB-KW"/>
</dbReference>
<dbReference type="RefSeq" id="WP_179372721.1">
    <property type="nucleotide sequence ID" value="NZ_CP026995.1"/>
</dbReference>
<dbReference type="AlphaFoldDB" id="A0A7D5RDE6"/>
<proteinExistence type="predicted"/>
<evidence type="ECO:0000256" key="2">
    <source>
        <dbReference type="ARBA" id="ARBA00022679"/>
    </source>
</evidence>
<keyword evidence="1 4" id="KW-0489">Methyltransferase</keyword>
<dbReference type="PANTHER" id="PTHR10509:SF14">
    <property type="entry name" value="CAFFEOYL-COA O-METHYLTRANSFERASE 3-RELATED"/>
    <property type="match status" value="1"/>
</dbReference>
<dbReference type="GO" id="GO:0008757">
    <property type="term" value="F:S-adenosylmethionine-dependent methyltransferase activity"/>
    <property type="evidence" value="ECO:0007669"/>
    <property type="project" value="TreeGrafter"/>
</dbReference>
<accession>A0A7D5RDE6</accession>
<protein>
    <submittedName>
        <fullName evidence="4">O-methyltransferase</fullName>
    </submittedName>
</protein>
<organism evidence="4 5">
    <name type="scientific">Nitrosopumilus ureiphilus</name>
    <dbReference type="NCBI Taxonomy" id="1470067"/>
    <lineage>
        <taxon>Archaea</taxon>
        <taxon>Nitrososphaerota</taxon>
        <taxon>Nitrososphaeria</taxon>
        <taxon>Nitrosopumilales</taxon>
        <taxon>Nitrosopumilaceae</taxon>
        <taxon>Nitrosopumilus</taxon>
    </lineage>
</organism>
<dbReference type="EMBL" id="CP026995">
    <property type="protein sequence ID" value="QLH06621.1"/>
    <property type="molecule type" value="Genomic_DNA"/>
</dbReference>
<keyword evidence="2 4" id="KW-0808">Transferase</keyword>
<evidence type="ECO:0000256" key="3">
    <source>
        <dbReference type="ARBA" id="ARBA00022691"/>
    </source>
</evidence>
<dbReference type="InterPro" id="IPR050362">
    <property type="entry name" value="Cation-dep_OMT"/>
</dbReference>
<reference evidence="4 5" key="1">
    <citation type="submission" date="2018-02" db="EMBL/GenBank/DDBJ databases">
        <title>Complete genome of Nitrosopumilus ureaphilus PS0.</title>
        <authorList>
            <person name="Qin W."/>
            <person name="Zheng Y."/>
            <person name="Stahl D.A."/>
        </authorList>
    </citation>
    <scope>NUCLEOTIDE SEQUENCE [LARGE SCALE GENOMIC DNA]</scope>
    <source>
        <strain evidence="4 5">PS0</strain>
    </source>
</reference>
<sequence>MKDSILNVLNELEVQSSLEKSRKVNVLPENRMLAITKETGELLNMILRLKKAKNMLEIGTSVGYSTIWCAEAILEQSGKIITVEHNPTKIKRAKENFLKVEIQDTILIKEGNAIDIIKEFSKQEKYRNFFDFVLIDADKENIIEYFDLIFPMVSIQGVIITDNMLYPEKYRENMKEFSNYLKANPDLQTITSNIGNGEEITIKIK</sequence>
<dbReference type="OrthoDB" id="21414at2157"/>
<dbReference type="PROSITE" id="PS51682">
    <property type="entry name" value="SAM_OMT_I"/>
    <property type="match status" value="1"/>
</dbReference>
<dbReference type="Pfam" id="PF01596">
    <property type="entry name" value="Methyltransf_3"/>
    <property type="match status" value="1"/>
</dbReference>
<dbReference type="Gene3D" id="3.40.50.150">
    <property type="entry name" value="Vaccinia Virus protein VP39"/>
    <property type="match status" value="1"/>
</dbReference>
<evidence type="ECO:0000313" key="4">
    <source>
        <dbReference type="EMBL" id="QLH06621.1"/>
    </source>
</evidence>
<keyword evidence="3" id="KW-0949">S-adenosyl-L-methionine</keyword>
<evidence type="ECO:0000256" key="1">
    <source>
        <dbReference type="ARBA" id="ARBA00022603"/>
    </source>
</evidence>
<dbReference type="InterPro" id="IPR002935">
    <property type="entry name" value="SAM_O-MeTrfase"/>
</dbReference>
<evidence type="ECO:0000313" key="5">
    <source>
        <dbReference type="Proteomes" id="UP000509478"/>
    </source>
</evidence>
<dbReference type="Proteomes" id="UP000509478">
    <property type="component" value="Chromosome"/>
</dbReference>
<dbReference type="PANTHER" id="PTHR10509">
    <property type="entry name" value="O-METHYLTRANSFERASE-RELATED"/>
    <property type="match status" value="1"/>
</dbReference>
<dbReference type="SUPFAM" id="SSF53335">
    <property type="entry name" value="S-adenosyl-L-methionine-dependent methyltransferases"/>
    <property type="match status" value="1"/>
</dbReference>
<keyword evidence="5" id="KW-1185">Reference proteome</keyword>
<gene>
    <name evidence="4" type="ORF">C5F50_05700</name>
</gene>